<keyword evidence="3" id="KW-0378">Hydrolase</keyword>
<dbReference type="NCBIfam" id="NF009321">
    <property type="entry name" value="PRK12676.1"/>
    <property type="match status" value="1"/>
</dbReference>
<accession>A0A644UV40</accession>
<evidence type="ECO:0000313" key="5">
    <source>
        <dbReference type="EMBL" id="MPL82585.1"/>
    </source>
</evidence>
<proteinExistence type="predicted"/>
<dbReference type="GO" id="GO:0007165">
    <property type="term" value="P:signal transduction"/>
    <property type="evidence" value="ECO:0007669"/>
    <property type="project" value="TreeGrafter"/>
</dbReference>
<name>A0A644UV40_9ZZZZ</name>
<protein>
    <recommendedName>
        <fullName evidence="6">Fructose-bisphosphatase</fullName>
    </recommendedName>
</protein>
<evidence type="ECO:0000256" key="1">
    <source>
        <dbReference type="ARBA" id="ARBA00001946"/>
    </source>
</evidence>
<dbReference type="PRINTS" id="PR00377">
    <property type="entry name" value="IMPHPHTASES"/>
</dbReference>
<dbReference type="PANTHER" id="PTHR20854">
    <property type="entry name" value="INOSITOL MONOPHOSPHATASE"/>
    <property type="match status" value="1"/>
</dbReference>
<reference evidence="5" key="1">
    <citation type="submission" date="2019-08" db="EMBL/GenBank/DDBJ databases">
        <authorList>
            <person name="Kucharzyk K."/>
            <person name="Murdoch R.W."/>
            <person name="Higgins S."/>
            <person name="Loffler F."/>
        </authorList>
    </citation>
    <scope>NUCLEOTIDE SEQUENCE</scope>
</reference>
<evidence type="ECO:0000256" key="4">
    <source>
        <dbReference type="ARBA" id="ARBA00022842"/>
    </source>
</evidence>
<sequence length="287" mass="30340">MSVTTPRDRASIHVDIPPIKLTSMDPAEFLSVCDKIAPMVEEALAPLIGTEYGAAELCMGADNTPTERLDKIAEDIILAVFRSRKVCRAVLSEEAGLVTDIGGESGIAYLDPVDGSFNAGAGIPFYALSIGLSEGGNMAAGYVRNLANGETFTAIRGKGAFLDGRPIRVSKKAELNISAMSIYARAPEMISLLEKGLRTRRGRKLGASALELCYVACGRLEGFLDLRTTLRITDAAAGMLICEEAGGIVTLPDGSPVLFPDDVCAGRPLLAANPAIHTKVSDILRSK</sequence>
<evidence type="ECO:0000256" key="2">
    <source>
        <dbReference type="ARBA" id="ARBA00022723"/>
    </source>
</evidence>
<keyword evidence="4" id="KW-0460">Magnesium</keyword>
<dbReference type="Gene3D" id="3.40.190.80">
    <property type="match status" value="1"/>
</dbReference>
<dbReference type="GO" id="GO:0008934">
    <property type="term" value="F:inositol monophosphate 1-phosphatase activity"/>
    <property type="evidence" value="ECO:0007669"/>
    <property type="project" value="TreeGrafter"/>
</dbReference>
<dbReference type="Gene3D" id="3.30.540.10">
    <property type="entry name" value="Fructose-1,6-Bisphosphatase, subunit A, domain 1"/>
    <property type="match status" value="1"/>
</dbReference>
<comment type="cofactor">
    <cofactor evidence="1">
        <name>Mg(2+)</name>
        <dbReference type="ChEBI" id="CHEBI:18420"/>
    </cofactor>
</comment>
<comment type="caution">
    <text evidence="5">The sequence shown here is derived from an EMBL/GenBank/DDBJ whole genome shotgun (WGS) entry which is preliminary data.</text>
</comment>
<dbReference type="AlphaFoldDB" id="A0A644UV40"/>
<keyword evidence="2" id="KW-0479">Metal-binding</keyword>
<dbReference type="GO" id="GO:0006020">
    <property type="term" value="P:inositol metabolic process"/>
    <property type="evidence" value="ECO:0007669"/>
    <property type="project" value="TreeGrafter"/>
</dbReference>
<dbReference type="Pfam" id="PF00459">
    <property type="entry name" value="Inositol_P"/>
    <property type="match status" value="1"/>
</dbReference>
<evidence type="ECO:0000256" key="3">
    <source>
        <dbReference type="ARBA" id="ARBA00022801"/>
    </source>
</evidence>
<evidence type="ECO:0008006" key="6">
    <source>
        <dbReference type="Google" id="ProtNLM"/>
    </source>
</evidence>
<dbReference type="FunFam" id="3.40.190.80:FF:000020">
    <property type="entry name" value="Fructose-1,6-bisphosphatase/inositol-1-monophosphatase"/>
    <property type="match status" value="1"/>
</dbReference>
<dbReference type="GO" id="GO:0046872">
    <property type="term" value="F:metal ion binding"/>
    <property type="evidence" value="ECO:0007669"/>
    <property type="project" value="UniProtKB-KW"/>
</dbReference>
<gene>
    <name evidence="5" type="ORF">SDC9_28530</name>
</gene>
<dbReference type="SUPFAM" id="SSF56655">
    <property type="entry name" value="Carbohydrate phosphatase"/>
    <property type="match status" value="1"/>
</dbReference>
<dbReference type="InterPro" id="IPR000760">
    <property type="entry name" value="Inositol_monophosphatase-like"/>
</dbReference>
<dbReference type="EMBL" id="VSSQ01000165">
    <property type="protein sequence ID" value="MPL82585.1"/>
    <property type="molecule type" value="Genomic_DNA"/>
</dbReference>
<dbReference type="PANTHER" id="PTHR20854:SF4">
    <property type="entry name" value="INOSITOL-1-MONOPHOSPHATASE-RELATED"/>
    <property type="match status" value="1"/>
</dbReference>
<organism evidence="5">
    <name type="scientific">bioreactor metagenome</name>
    <dbReference type="NCBI Taxonomy" id="1076179"/>
    <lineage>
        <taxon>unclassified sequences</taxon>
        <taxon>metagenomes</taxon>
        <taxon>ecological metagenomes</taxon>
    </lineage>
</organism>